<dbReference type="SUPFAM" id="SSF82153">
    <property type="entry name" value="FAS1 domain"/>
    <property type="match status" value="1"/>
</dbReference>
<dbReference type="PROSITE" id="PS50213">
    <property type="entry name" value="FAS1"/>
    <property type="match status" value="1"/>
</dbReference>
<sequence length="214" mass="22415">MKYTITILTLLAGLLIFSACSDSTVSSSEADLTIEEFNSEAEKRAPSPGNQTIADIVVESAAADDAEFTLLLAALEYTGLTDVFTGGDQYTVFAPVDQAFLNLVDALSADLDPDVVESEGPFAAIDDLLGEGAVANVLLYHVTEGRRAANSVVPKNMRAKDRKINTLLDGASFNVAFGGTISDIAGQEASITSADNSASNGIIHVIDTVLLPLE</sequence>
<evidence type="ECO:0000256" key="1">
    <source>
        <dbReference type="SAM" id="SignalP"/>
    </source>
</evidence>
<dbReference type="EMBL" id="PISP01000001">
    <property type="protein sequence ID" value="PKD44121.1"/>
    <property type="molecule type" value="Genomic_DNA"/>
</dbReference>
<protein>
    <recommendedName>
        <fullName evidence="2">FAS1 domain-containing protein</fullName>
    </recommendedName>
</protein>
<dbReference type="PROSITE" id="PS51257">
    <property type="entry name" value="PROKAR_LIPOPROTEIN"/>
    <property type="match status" value="1"/>
</dbReference>
<evidence type="ECO:0000259" key="2">
    <source>
        <dbReference type="PROSITE" id="PS50213"/>
    </source>
</evidence>
<dbReference type="Proteomes" id="UP000233398">
    <property type="component" value="Unassembled WGS sequence"/>
</dbReference>
<dbReference type="SMART" id="SM00554">
    <property type="entry name" value="FAS1"/>
    <property type="match status" value="1"/>
</dbReference>
<gene>
    <name evidence="3" type="ORF">CWD77_01230</name>
</gene>
<keyword evidence="1" id="KW-0732">Signal</keyword>
<dbReference type="Pfam" id="PF02469">
    <property type="entry name" value="Fasciclin"/>
    <property type="match status" value="1"/>
</dbReference>
<dbReference type="Gene3D" id="2.30.180.10">
    <property type="entry name" value="FAS1 domain"/>
    <property type="match status" value="1"/>
</dbReference>
<reference evidence="3 4" key="1">
    <citation type="submission" date="2017-11" db="EMBL/GenBank/DDBJ databases">
        <title>Rhodohalobacter 15182 sp. nov., isolated from a salt lake.</title>
        <authorList>
            <person name="Han S."/>
        </authorList>
    </citation>
    <scope>NUCLEOTIDE SEQUENCE [LARGE SCALE GENOMIC DNA]</scope>
    <source>
        <strain evidence="3 4">15182</strain>
    </source>
</reference>
<dbReference type="InterPro" id="IPR050904">
    <property type="entry name" value="Adhesion/Biosynth-related"/>
</dbReference>
<feature type="domain" description="FAS1" evidence="2">
    <location>
        <begin position="55"/>
        <end position="210"/>
    </location>
</feature>
<evidence type="ECO:0000313" key="3">
    <source>
        <dbReference type="EMBL" id="PKD44121.1"/>
    </source>
</evidence>
<dbReference type="PANTHER" id="PTHR10900:SF77">
    <property type="entry name" value="FI19380P1"/>
    <property type="match status" value="1"/>
</dbReference>
<feature type="signal peptide" evidence="1">
    <location>
        <begin position="1"/>
        <end position="21"/>
    </location>
</feature>
<keyword evidence="4" id="KW-1185">Reference proteome</keyword>
<dbReference type="OrthoDB" id="1119934at2"/>
<accession>A0A2N0VIV4</accession>
<dbReference type="RefSeq" id="WP_101071412.1">
    <property type="nucleotide sequence ID" value="NZ_PISP01000001.1"/>
</dbReference>
<dbReference type="InterPro" id="IPR036378">
    <property type="entry name" value="FAS1_dom_sf"/>
</dbReference>
<organism evidence="3 4">
    <name type="scientific">Rhodohalobacter barkolensis</name>
    <dbReference type="NCBI Taxonomy" id="2053187"/>
    <lineage>
        <taxon>Bacteria</taxon>
        <taxon>Pseudomonadati</taxon>
        <taxon>Balneolota</taxon>
        <taxon>Balneolia</taxon>
        <taxon>Balneolales</taxon>
        <taxon>Balneolaceae</taxon>
        <taxon>Rhodohalobacter</taxon>
    </lineage>
</organism>
<dbReference type="InterPro" id="IPR000782">
    <property type="entry name" value="FAS1_domain"/>
</dbReference>
<comment type="caution">
    <text evidence="3">The sequence shown here is derived from an EMBL/GenBank/DDBJ whole genome shotgun (WGS) entry which is preliminary data.</text>
</comment>
<dbReference type="AlphaFoldDB" id="A0A2N0VIV4"/>
<feature type="chain" id="PRO_5014825851" description="FAS1 domain-containing protein" evidence="1">
    <location>
        <begin position="22"/>
        <end position="214"/>
    </location>
</feature>
<evidence type="ECO:0000313" key="4">
    <source>
        <dbReference type="Proteomes" id="UP000233398"/>
    </source>
</evidence>
<dbReference type="PANTHER" id="PTHR10900">
    <property type="entry name" value="PERIOSTIN-RELATED"/>
    <property type="match status" value="1"/>
</dbReference>
<proteinExistence type="predicted"/>
<name>A0A2N0VIV4_9BACT</name>